<dbReference type="InterPro" id="IPR024079">
    <property type="entry name" value="MetalloPept_cat_dom_sf"/>
</dbReference>
<dbReference type="InterPro" id="IPR001590">
    <property type="entry name" value="Peptidase_M12B"/>
</dbReference>
<protein>
    <submittedName>
        <fullName evidence="8">Putative salivary gland metalloprotease</fullName>
    </submittedName>
</protein>
<dbReference type="EMBL" id="GFAC01005523">
    <property type="protein sequence ID" value="JAT93665.1"/>
    <property type="molecule type" value="mRNA"/>
</dbReference>
<evidence type="ECO:0000256" key="1">
    <source>
        <dbReference type="ARBA" id="ARBA00022670"/>
    </source>
</evidence>
<dbReference type="SUPFAM" id="SSF55486">
    <property type="entry name" value="Metalloproteases ('zincins'), catalytic domain"/>
    <property type="match status" value="1"/>
</dbReference>
<feature type="region of interest" description="Disordered" evidence="6">
    <location>
        <begin position="483"/>
        <end position="558"/>
    </location>
</feature>
<keyword evidence="2" id="KW-0378">Hydrolase</keyword>
<keyword evidence="3 5" id="KW-0862">Zinc</keyword>
<feature type="active site" evidence="5">
    <location>
        <position position="312"/>
    </location>
</feature>
<dbReference type="PANTHER" id="PTHR11905">
    <property type="entry name" value="ADAM A DISINTEGRIN AND METALLOPROTEASE DOMAIN"/>
    <property type="match status" value="1"/>
</dbReference>
<reference evidence="8" key="1">
    <citation type="journal article" date="2017" name="Front. Cell. Infect. Microbiol.">
        <title>The Distinct Transcriptional Response of the Midgut of Amblyomma sculptum and Amblyomma aureolatum Ticks to Rickettsia rickettsii Correlates to Their Differences in Susceptibility to Infection.</title>
        <authorList>
            <person name="Martins L.A."/>
            <person name="Galletti M.F.B.M."/>
            <person name="Ribeiro J.M."/>
            <person name="Fujita A."/>
            <person name="Costa F.B."/>
            <person name="Labruna M.B."/>
            <person name="Daffre S."/>
            <person name="Fogaca A.C."/>
        </authorList>
    </citation>
    <scope>NUCLEOTIDE SEQUENCE</scope>
</reference>
<keyword evidence="1 8" id="KW-0645">Protease</keyword>
<keyword evidence="4 8" id="KW-0482">Metalloprotease</keyword>
<sequence length="558" mass="62829">VLLIGAEGAQQSRLVYPRLLEERSSDGRMVLHLHDDLTLNLRKASVAVREFRVLENVNGRDVTHLFKGEDIDRHLHEDEMQLATVHVIQTESGVEVEGVVGPDHRIQPMPEMERSDEGLVAHMIYKIEKKAMFDTEVEPRGRGALVVDERSYNNPNVPVPDEVTIELFIVSDDRHFSFFETGIALIRYLCVQVNSMNLRYADTSHPKVKFLFVGVEKDKFGTYRRGDGIYMNSEPTLDAFKDYANGKKKDFGHPDVTYLMTGYDTYSVSQNNTMDTNALGLGFVGGVCTEFFVALGEDTAGMHTGMHTMTHEAGHLLGASHDESPPKHWIPRDPGSLRCKWQDGYLMSYVDGGPRHHRFSSCSLEQIRNVVLLRGRACWTVTNKGHEYEGRYAGMYVKPDDYCRITVFPDKDNVTADMTSSHVAECKLKCQYREYRKECERRGCYLYTITHYSFHPSLDFMTCGDNRVCIQGVCKAIHEIATKPPGRTTKAPPSRARTEAPKPGPPQTEPSEPESTSAPDDSDECICDLSSAPATTRANGGYRPRSGSAGRRFRRRGE</sequence>
<evidence type="ECO:0000256" key="2">
    <source>
        <dbReference type="ARBA" id="ARBA00022801"/>
    </source>
</evidence>
<comment type="caution">
    <text evidence="5">Lacks conserved residue(s) required for the propagation of feature annotation.</text>
</comment>
<evidence type="ECO:0000256" key="4">
    <source>
        <dbReference type="ARBA" id="ARBA00023049"/>
    </source>
</evidence>
<feature type="domain" description="Peptidase M12B" evidence="7">
    <location>
        <begin position="163"/>
        <end position="383"/>
    </location>
</feature>
<dbReference type="CDD" id="cd04272">
    <property type="entry name" value="ZnMc_salivary_gland_MPs"/>
    <property type="match status" value="1"/>
</dbReference>
<proteinExistence type="evidence at transcript level"/>
<dbReference type="PROSITE" id="PS50215">
    <property type="entry name" value="ADAM_MEPRO"/>
    <property type="match status" value="1"/>
</dbReference>
<dbReference type="GO" id="GO:0046872">
    <property type="term" value="F:metal ion binding"/>
    <property type="evidence" value="ECO:0007669"/>
    <property type="project" value="UniProtKB-KW"/>
</dbReference>
<feature type="binding site" evidence="5">
    <location>
        <position position="321"/>
    </location>
    <ligand>
        <name>Zn(2+)</name>
        <dbReference type="ChEBI" id="CHEBI:29105"/>
        <note>catalytic</note>
    </ligand>
</feature>
<keyword evidence="5" id="KW-0479">Metal-binding</keyword>
<feature type="non-terminal residue" evidence="8">
    <location>
        <position position="1"/>
    </location>
</feature>
<dbReference type="GO" id="GO:0004222">
    <property type="term" value="F:metalloendopeptidase activity"/>
    <property type="evidence" value="ECO:0007669"/>
    <property type="project" value="InterPro"/>
</dbReference>
<dbReference type="GO" id="GO:0006509">
    <property type="term" value="P:membrane protein ectodomain proteolysis"/>
    <property type="evidence" value="ECO:0007669"/>
    <property type="project" value="TreeGrafter"/>
</dbReference>
<feature type="binding site" evidence="5">
    <location>
        <position position="315"/>
    </location>
    <ligand>
        <name>Zn(2+)</name>
        <dbReference type="ChEBI" id="CHEBI:29105"/>
        <note>catalytic</note>
    </ligand>
</feature>
<evidence type="ECO:0000313" key="8">
    <source>
        <dbReference type="EMBL" id="JAT93665.1"/>
    </source>
</evidence>
<dbReference type="PANTHER" id="PTHR11905:SF159">
    <property type="entry name" value="ADAM METALLOPROTEASE"/>
    <property type="match status" value="1"/>
</dbReference>
<dbReference type="Gene3D" id="3.40.390.10">
    <property type="entry name" value="Collagenase (Catalytic Domain)"/>
    <property type="match status" value="1"/>
</dbReference>
<evidence type="ECO:0000256" key="3">
    <source>
        <dbReference type="ARBA" id="ARBA00022833"/>
    </source>
</evidence>
<feature type="compositionally biased region" description="Low complexity" evidence="6">
    <location>
        <begin position="509"/>
        <end position="519"/>
    </location>
</feature>
<dbReference type="InterPro" id="IPR034030">
    <property type="entry name" value="ZnMc_salivary_gland_MPs"/>
</dbReference>
<name>A0A1E1X316_9ACAR</name>
<evidence type="ECO:0000256" key="5">
    <source>
        <dbReference type="PROSITE-ProRule" id="PRU00276"/>
    </source>
</evidence>
<evidence type="ECO:0000256" key="6">
    <source>
        <dbReference type="SAM" id="MobiDB-lite"/>
    </source>
</evidence>
<feature type="binding site" evidence="5">
    <location>
        <position position="311"/>
    </location>
    <ligand>
        <name>Zn(2+)</name>
        <dbReference type="ChEBI" id="CHEBI:29105"/>
        <note>catalytic</note>
    </ligand>
</feature>
<dbReference type="AlphaFoldDB" id="A0A1E1X316"/>
<organism evidence="8">
    <name type="scientific">Amblyomma aureolatum</name>
    <dbReference type="NCBI Taxonomy" id="187763"/>
    <lineage>
        <taxon>Eukaryota</taxon>
        <taxon>Metazoa</taxon>
        <taxon>Ecdysozoa</taxon>
        <taxon>Arthropoda</taxon>
        <taxon>Chelicerata</taxon>
        <taxon>Arachnida</taxon>
        <taxon>Acari</taxon>
        <taxon>Parasitiformes</taxon>
        <taxon>Ixodida</taxon>
        <taxon>Ixodoidea</taxon>
        <taxon>Ixodidae</taxon>
        <taxon>Amblyomminae</taxon>
        <taxon>Amblyomma</taxon>
    </lineage>
</organism>
<accession>A0A1E1X316</accession>
<evidence type="ECO:0000259" key="7">
    <source>
        <dbReference type="PROSITE" id="PS50215"/>
    </source>
</evidence>
<dbReference type="Pfam" id="PF13574">
    <property type="entry name" value="Reprolysin_2"/>
    <property type="match status" value="1"/>
</dbReference>